<feature type="compositionally biased region" description="Basic and acidic residues" evidence="1">
    <location>
        <begin position="307"/>
        <end position="316"/>
    </location>
</feature>
<feature type="region of interest" description="Disordered" evidence="1">
    <location>
        <begin position="378"/>
        <end position="413"/>
    </location>
</feature>
<dbReference type="GO" id="GO:0006952">
    <property type="term" value="P:defense response"/>
    <property type="evidence" value="ECO:0007669"/>
    <property type="project" value="InterPro"/>
</dbReference>
<dbReference type="PANTHER" id="PTHR32246:SF72">
    <property type="entry name" value="CALCIUM-DEPENDENT LIPID-BINDING (CALB DOMAIN) FAMILY PROTEIN"/>
    <property type="match status" value="1"/>
</dbReference>
<comment type="caution">
    <text evidence="3">The sequence shown here is derived from an EMBL/GenBank/DDBJ whole genome shotgun (WGS) entry which is preliminary data.</text>
</comment>
<dbReference type="PANTHER" id="PTHR32246">
    <property type="entry name" value="INGRESSION PROTEIN FIC1"/>
    <property type="match status" value="1"/>
</dbReference>
<feature type="compositionally biased region" description="Polar residues" evidence="1">
    <location>
        <begin position="249"/>
        <end position="266"/>
    </location>
</feature>
<dbReference type="PROSITE" id="PS50004">
    <property type="entry name" value="C2"/>
    <property type="match status" value="1"/>
</dbReference>
<evidence type="ECO:0000313" key="4">
    <source>
        <dbReference type="Proteomes" id="UP000078284"/>
    </source>
</evidence>
<protein>
    <recommendedName>
        <fullName evidence="2">C2 domain-containing protein</fullName>
    </recommendedName>
</protein>
<evidence type="ECO:0000313" key="3">
    <source>
        <dbReference type="EMBL" id="OAP08149.1"/>
    </source>
</evidence>
<dbReference type="InterPro" id="IPR000008">
    <property type="entry name" value="C2_dom"/>
</dbReference>
<dbReference type="AlphaFoldDB" id="A0A178VP63"/>
<dbReference type="InterPro" id="IPR044750">
    <property type="entry name" value="C2_SRC2/BAP"/>
</dbReference>
<dbReference type="Proteomes" id="UP000078284">
    <property type="component" value="Chromosome 2"/>
</dbReference>
<dbReference type="InterPro" id="IPR035892">
    <property type="entry name" value="C2_domain_sf"/>
</dbReference>
<dbReference type="Gene3D" id="2.60.40.150">
    <property type="entry name" value="C2 domain"/>
    <property type="match status" value="1"/>
</dbReference>
<evidence type="ECO:0000256" key="1">
    <source>
        <dbReference type="SAM" id="MobiDB-lite"/>
    </source>
</evidence>
<dbReference type="Pfam" id="PF00168">
    <property type="entry name" value="C2"/>
    <property type="match status" value="1"/>
</dbReference>
<organism evidence="3 4">
    <name type="scientific">Arabidopsis thaliana</name>
    <name type="common">Mouse-ear cress</name>
    <dbReference type="NCBI Taxonomy" id="3702"/>
    <lineage>
        <taxon>Eukaryota</taxon>
        <taxon>Viridiplantae</taxon>
        <taxon>Streptophyta</taxon>
        <taxon>Embryophyta</taxon>
        <taxon>Tracheophyta</taxon>
        <taxon>Spermatophyta</taxon>
        <taxon>Magnoliopsida</taxon>
        <taxon>eudicotyledons</taxon>
        <taxon>Gunneridae</taxon>
        <taxon>Pentapetalae</taxon>
        <taxon>rosids</taxon>
        <taxon>malvids</taxon>
        <taxon>Brassicales</taxon>
        <taxon>Brassicaceae</taxon>
        <taxon>Camelineae</taxon>
        <taxon>Arabidopsis</taxon>
    </lineage>
</organism>
<evidence type="ECO:0000259" key="2">
    <source>
        <dbReference type="PROSITE" id="PS50004"/>
    </source>
</evidence>
<name>A0A178VP63_ARATH</name>
<dbReference type="CDD" id="cd04051">
    <property type="entry name" value="C2_SRC2_like"/>
    <property type="match status" value="1"/>
</dbReference>
<feature type="compositionally biased region" description="Basic residues" evidence="1">
    <location>
        <begin position="531"/>
        <end position="547"/>
    </location>
</feature>
<feature type="region of interest" description="Disordered" evidence="1">
    <location>
        <begin position="528"/>
        <end position="549"/>
    </location>
</feature>
<dbReference type="SUPFAM" id="SSF49562">
    <property type="entry name" value="C2 domain (Calcium/lipid-binding domain, CaLB)"/>
    <property type="match status" value="1"/>
</dbReference>
<dbReference type="SMART" id="SM00239">
    <property type="entry name" value="C2"/>
    <property type="match status" value="1"/>
</dbReference>
<accession>A0A178VP63</accession>
<gene>
    <name evidence="3" type="ordered locus">AXX17_At2g29770</name>
</gene>
<sequence length="602" mass="66693">MSIFPSFQLLELNIISAQDLAPVSRKMKTYAVAWVHSERKLTTRVDYTGGANPTWNDKFVFRVSEDFLYADTSAVVVEIYALHWFRDVHVGTIRVLISNLIPPNRRPGYRSNEEYRRTPPPGMRFVALQVRRPSGRPQGILNIGVGILDGSMRSMPLYTNMDSSAVGYRDLLGEEDPNLQNLHLNSFKGSSKNPQSPSSKQYQSVVSRPPMLRRTRSDTSSMVVSDLLSRVERSRVANRKPASALMSAESETVPTTTGHDSVTSDSELTKSIEYALPYQSPKIPSQGYDSYEPDFIDQSPNHNVLRPRSERQHEPDFIDQSPFRSNDRSRKTPRRSTPMIEKPRPPRDYDRTSSRASPYLSRHGTPLRSNIVASTPIRSNMVSSSPMRSTGVGSTPRRSNILGSTPLRSNIVGSTPIRSNYMATPMKSPMQFGTPMRSNLAGRPVLTESELGPSPSEVAQKMAKERSQAYETESSILSEWSLDDDSNIEGLRSKLERWRTELPPLYDLGSSHQSSDVGSGAIVVANVGGRKSSRKKTPAVKKKHNRRHTEGGGNGLFSCFSNLCGVECTFVCGGGSDQDGSKKKGGSGRLPRLGSADDLSYL</sequence>
<reference evidence="4" key="1">
    <citation type="journal article" date="2016" name="Proc. Natl. Acad. Sci. U.S.A.">
        <title>Chromosome-level assembly of Arabidopsis thaliana Ler reveals the extent of translocation and inversion polymorphisms.</title>
        <authorList>
            <person name="Zapata L."/>
            <person name="Ding J."/>
            <person name="Willing E.M."/>
            <person name="Hartwig B."/>
            <person name="Bezdan D."/>
            <person name="Jiao W.B."/>
            <person name="Patel V."/>
            <person name="Velikkakam James G."/>
            <person name="Koornneef M."/>
            <person name="Ossowski S."/>
            <person name="Schneeberger K."/>
        </authorList>
    </citation>
    <scope>NUCLEOTIDE SEQUENCE [LARGE SCALE GENOMIC DNA]</scope>
    <source>
        <strain evidence="4">cv. Landsberg erecta</strain>
    </source>
</reference>
<feature type="region of interest" description="Disordered" evidence="1">
    <location>
        <begin position="577"/>
        <end position="602"/>
    </location>
</feature>
<feature type="compositionally biased region" description="Basic and acidic residues" evidence="1">
    <location>
        <begin position="341"/>
        <end position="353"/>
    </location>
</feature>
<feature type="region of interest" description="Disordered" evidence="1">
    <location>
        <begin position="185"/>
        <end position="366"/>
    </location>
</feature>
<dbReference type="ExpressionAtlas" id="A0A178VP63">
    <property type="expression patterns" value="baseline and differential"/>
</dbReference>
<dbReference type="EMBL" id="LUHQ01000002">
    <property type="protein sequence ID" value="OAP08149.1"/>
    <property type="molecule type" value="Genomic_DNA"/>
</dbReference>
<feature type="domain" description="C2" evidence="2">
    <location>
        <begin position="1"/>
        <end position="110"/>
    </location>
</feature>
<feature type="compositionally biased region" description="Low complexity" evidence="1">
    <location>
        <begin position="190"/>
        <end position="207"/>
    </location>
</feature>
<proteinExistence type="predicted"/>